<dbReference type="EMBL" id="MU004235">
    <property type="protein sequence ID" value="KAF2669023.1"/>
    <property type="molecule type" value="Genomic_DNA"/>
</dbReference>
<dbReference type="Pfam" id="PF11500">
    <property type="entry name" value="Cut12"/>
    <property type="match status" value="1"/>
</dbReference>
<feature type="compositionally biased region" description="Polar residues" evidence="2">
    <location>
        <begin position="154"/>
        <end position="164"/>
    </location>
</feature>
<evidence type="ECO:0000313" key="4">
    <source>
        <dbReference type="EMBL" id="KAF2669023.1"/>
    </source>
</evidence>
<feature type="domain" description="Spindle pole body-associated protein cut12" evidence="3">
    <location>
        <begin position="169"/>
        <end position="295"/>
    </location>
</feature>
<name>A0A6A6UCD2_9PEZI</name>
<feature type="region of interest" description="Disordered" evidence="2">
    <location>
        <begin position="65"/>
        <end position="96"/>
    </location>
</feature>
<proteinExistence type="predicted"/>
<sequence length="567" mass="63541">MFEWLTGAQDAAIINGQNPIDDETIIDAPETPAPVFAMRAMRQAIFGTPKVETPAPRAISLPDRRLEPSTKQTLQEQSKDLKSINPKPSFGNIGSRPLLECPAKGILLTPGTMSGRRKQVKFGEAVVDNEGKRKNYSRSGLPDDCPGKFPSPWTPKNGTPAQPRTTTTAKVTTVQFNSKSPFTRVPEKKVESKFTEILETTKPSKSEIQVISPPRSKDDGDLTLDLSLPRSASGRYWKDQYDSYSTRSEGETKRLIAKQKLAKDYARLKDEEAQGLRTQLDLERKKRQKREKALEIQVKDFRERLREALGENARMSAEVTSMRMRLEGQSTTPETVKLEPKAEVAKLKPFVEKSPARRAKVPMPEDIWLDEATDGEGNPRTRRLRRSPRAQRFTRTVSDEPDSQDCVNLDVVASVKKLQPARLLSRSQPSPQISPLKTRESKNTALAEKNPNKSIKPPTITLDKALTNTFLKPKSILERESISGFSHASFIHLDSSTPLEALSLQASQPTTPPVSGTPKDKRHQRARPPGSSRLQKLQAGEKRIQDAEARIAERRMKRKSRPRIKDV</sequence>
<gene>
    <name evidence="4" type="ORF">BT63DRAFT_248408</name>
</gene>
<evidence type="ECO:0000256" key="2">
    <source>
        <dbReference type="SAM" id="MobiDB-lite"/>
    </source>
</evidence>
<dbReference type="AlphaFoldDB" id="A0A6A6UCD2"/>
<feature type="region of interest" description="Disordered" evidence="2">
    <location>
        <begin position="201"/>
        <end position="222"/>
    </location>
</feature>
<reference evidence="4" key="1">
    <citation type="journal article" date="2020" name="Stud. Mycol.">
        <title>101 Dothideomycetes genomes: a test case for predicting lifestyles and emergence of pathogens.</title>
        <authorList>
            <person name="Haridas S."/>
            <person name="Albert R."/>
            <person name="Binder M."/>
            <person name="Bloem J."/>
            <person name="Labutti K."/>
            <person name="Salamov A."/>
            <person name="Andreopoulos B."/>
            <person name="Baker S."/>
            <person name="Barry K."/>
            <person name="Bills G."/>
            <person name="Bluhm B."/>
            <person name="Cannon C."/>
            <person name="Castanera R."/>
            <person name="Culley D."/>
            <person name="Daum C."/>
            <person name="Ezra D."/>
            <person name="Gonzalez J."/>
            <person name="Henrissat B."/>
            <person name="Kuo A."/>
            <person name="Liang C."/>
            <person name="Lipzen A."/>
            <person name="Lutzoni F."/>
            <person name="Magnuson J."/>
            <person name="Mondo S."/>
            <person name="Nolan M."/>
            <person name="Ohm R."/>
            <person name="Pangilinan J."/>
            <person name="Park H.-J."/>
            <person name="Ramirez L."/>
            <person name="Alfaro M."/>
            <person name="Sun H."/>
            <person name="Tritt A."/>
            <person name="Yoshinaga Y."/>
            <person name="Zwiers L.-H."/>
            <person name="Turgeon B."/>
            <person name="Goodwin S."/>
            <person name="Spatafora J."/>
            <person name="Crous P."/>
            <person name="Grigoriev I."/>
        </authorList>
    </citation>
    <scope>NUCLEOTIDE SEQUENCE</scope>
    <source>
        <strain evidence="4">CBS 115976</strain>
    </source>
</reference>
<organism evidence="4 5">
    <name type="scientific">Microthyrium microscopicum</name>
    <dbReference type="NCBI Taxonomy" id="703497"/>
    <lineage>
        <taxon>Eukaryota</taxon>
        <taxon>Fungi</taxon>
        <taxon>Dikarya</taxon>
        <taxon>Ascomycota</taxon>
        <taxon>Pezizomycotina</taxon>
        <taxon>Dothideomycetes</taxon>
        <taxon>Dothideomycetes incertae sedis</taxon>
        <taxon>Microthyriales</taxon>
        <taxon>Microthyriaceae</taxon>
        <taxon>Microthyrium</taxon>
    </lineage>
</organism>
<dbReference type="InterPro" id="IPR021589">
    <property type="entry name" value="Cut12"/>
</dbReference>
<feature type="compositionally biased region" description="Basic residues" evidence="2">
    <location>
        <begin position="380"/>
        <end position="389"/>
    </location>
</feature>
<keyword evidence="1" id="KW-0175">Coiled coil</keyword>
<feature type="compositionally biased region" description="Polar residues" evidence="2">
    <location>
        <begin position="425"/>
        <end position="435"/>
    </location>
</feature>
<feature type="region of interest" description="Disordered" evidence="2">
    <location>
        <begin position="422"/>
        <end position="459"/>
    </location>
</feature>
<dbReference type="OrthoDB" id="5383703at2759"/>
<keyword evidence="5" id="KW-1185">Reference proteome</keyword>
<feature type="coiled-coil region" evidence="1">
    <location>
        <begin position="291"/>
        <end position="318"/>
    </location>
</feature>
<evidence type="ECO:0000256" key="1">
    <source>
        <dbReference type="SAM" id="Coils"/>
    </source>
</evidence>
<feature type="region of interest" description="Disordered" evidence="2">
    <location>
        <begin position="370"/>
        <end position="403"/>
    </location>
</feature>
<feature type="region of interest" description="Disordered" evidence="2">
    <location>
        <begin position="504"/>
        <end position="544"/>
    </location>
</feature>
<evidence type="ECO:0000259" key="3">
    <source>
        <dbReference type="Pfam" id="PF11500"/>
    </source>
</evidence>
<accession>A0A6A6UCD2</accession>
<dbReference type="Proteomes" id="UP000799302">
    <property type="component" value="Unassembled WGS sequence"/>
</dbReference>
<evidence type="ECO:0000313" key="5">
    <source>
        <dbReference type="Proteomes" id="UP000799302"/>
    </source>
</evidence>
<feature type="region of interest" description="Disordered" evidence="2">
    <location>
        <begin position="133"/>
        <end position="168"/>
    </location>
</feature>
<protein>
    <recommendedName>
        <fullName evidence="3">Spindle pole body-associated protein cut12 domain-containing protein</fullName>
    </recommendedName>
</protein>